<sequence>MLLRHAIGHVLRRIRLERRLTLRDLAAGSRVSVPYLSEIERGRKEVSSEILATVCRVLDLSLAELLDAVSRELGAAAAPADTGSAVPGRAPVISIQSRTELGAVAATSPDARASAPAVPSLLAA</sequence>
<dbReference type="Proteomes" id="UP001165584">
    <property type="component" value="Unassembled WGS sequence"/>
</dbReference>
<dbReference type="PROSITE" id="PS50943">
    <property type="entry name" value="HTH_CROC1"/>
    <property type="match status" value="1"/>
</dbReference>
<dbReference type="Gene3D" id="1.10.260.40">
    <property type="entry name" value="lambda repressor-like DNA-binding domains"/>
    <property type="match status" value="1"/>
</dbReference>
<dbReference type="InterPro" id="IPR001387">
    <property type="entry name" value="Cro/C1-type_HTH"/>
</dbReference>
<organism evidence="3 4">
    <name type="scientific">Herbiconiux aconitum</name>
    <dbReference type="NCBI Taxonomy" id="2970913"/>
    <lineage>
        <taxon>Bacteria</taxon>
        <taxon>Bacillati</taxon>
        <taxon>Actinomycetota</taxon>
        <taxon>Actinomycetes</taxon>
        <taxon>Micrococcales</taxon>
        <taxon>Microbacteriaceae</taxon>
        <taxon>Herbiconiux</taxon>
    </lineage>
</organism>
<reference evidence="3" key="1">
    <citation type="submission" date="2022-08" db="EMBL/GenBank/DDBJ databases">
        <authorList>
            <person name="Deng Y."/>
            <person name="Han X.-F."/>
            <person name="Zhang Y.-Q."/>
        </authorList>
    </citation>
    <scope>NUCLEOTIDE SEQUENCE</scope>
    <source>
        <strain evidence="3">CPCC 205763</strain>
    </source>
</reference>
<keyword evidence="1" id="KW-0238">DNA-binding</keyword>
<dbReference type="SUPFAM" id="SSF47413">
    <property type="entry name" value="lambda repressor-like DNA-binding domains"/>
    <property type="match status" value="1"/>
</dbReference>
<protein>
    <submittedName>
        <fullName evidence="3">Helix-turn-helix transcriptional regulator</fullName>
    </submittedName>
</protein>
<evidence type="ECO:0000313" key="4">
    <source>
        <dbReference type="Proteomes" id="UP001165584"/>
    </source>
</evidence>
<dbReference type="PANTHER" id="PTHR46797:SF1">
    <property type="entry name" value="METHYLPHOSPHONATE SYNTHASE"/>
    <property type="match status" value="1"/>
</dbReference>
<dbReference type="Pfam" id="PF01381">
    <property type="entry name" value="HTH_3"/>
    <property type="match status" value="1"/>
</dbReference>
<feature type="domain" description="HTH cro/C1-type" evidence="2">
    <location>
        <begin position="11"/>
        <end position="65"/>
    </location>
</feature>
<dbReference type="PANTHER" id="PTHR46797">
    <property type="entry name" value="HTH-TYPE TRANSCRIPTIONAL REGULATOR"/>
    <property type="match status" value="1"/>
</dbReference>
<evidence type="ECO:0000256" key="1">
    <source>
        <dbReference type="ARBA" id="ARBA00023125"/>
    </source>
</evidence>
<dbReference type="SMART" id="SM00530">
    <property type="entry name" value="HTH_XRE"/>
    <property type="match status" value="1"/>
</dbReference>
<gene>
    <name evidence="3" type="ORF">N1027_05140</name>
</gene>
<comment type="caution">
    <text evidence="3">The sequence shown here is derived from an EMBL/GenBank/DDBJ whole genome shotgun (WGS) entry which is preliminary data.</text>
</comment>
<name>A0ABT2GMW5_9MICO</name>
<evidence type="ECO:0000259" key="2">
    <source>
        <dbReference type="PROSITE" id="PS50943"/>
    </source>
</evidence>
<dbReference type="RefSeq" id="WP_259505852.1">
    <property type="nucleotide sequence ID" value="NZ_JANLCM010000001.1"/>
</dbReference>
<accession>A0ABT2GMW5</accession>
<evidence type="ECO:0000313" key="3">
    <source>
        <dbReference type="EMBL" id="MCS5717518.1"/>
    </source>
</evidence>
<dbReference type="EMBL" id="JANLCM010000001">
    <property type="protein sequence ID" value="MCS5717518.1"/>
    <property type="molecule type" value="Genomic_DNA"/>
</dbReference>
<dbReference type="InterPro" id="IPR050807">
    <property type="entry name" value="TransReg_Diox_bact_type"/>
</dbReference>
<proteinExistence type="predicted"/>
<dbReference type="InterPro" id="IPR010982">
    <property type="entry name" value="Lambda_DNA-bd_dom_sf"/>
</dbReference>
<keyword evidence="4" id="KW-1185">Reference proteome</keyword>